<dbReference type="InterPro" id="IPR044824">
    <property type="entry name" value="MAIN-like"/>
</dbReference>
<feature type="coiled-coil region" evidence="1">
    <location>
        <begin position="735"/>
        <end position="772"/>
    </location>
</feature>
<reference evidence="6" key="1">
    <citation type="journal article" date="2005" name="Nature">
        <title>The map-based sequence of the rice genome.</title>
        <authorList>
            <consortium name="International rice genome sequencing project (IRGSP)"/>
            <person name="Matsumoto T."/>
            <person name="Wu J."/>
            <person name="Kanamori H."/>
            <person name="Katayose Y."/>
            <person name="Fujisawa M."/>
            <person name="Namiki N."/>
            <person name="Mizuno H."/>
            <person name="Yamamoto K."/>
            <person name="Antonio B.A."/>
            <person name="Baba T."/>
            <person name="Sakata K."/>
            <person name="Nagamura Y."/>
            <person name="Aoki H."/>
            <person name="Arikawa K."/>
            <person name="Arita K."/>
            <person name="Bito T."/>
            <person name="Chiden Y."/>
            <person name="Fujitsuka N."/>
            <person name="Fukunaka R."/>
            <person name="Hamada M."/>
            <person name="Harada C."/>
            <person name="Hayashi A."/>
            <person name="Hijishita S."/>
            <person name="Honda M."/>
            <person name="Hosokawa S."/>
            <person name="Ichikawa Y."/>
            <person name="Idonuma A."/>
            <person name="Iijima M."/>
            <person name="Ikeda M."/>
            <person name="Ikeno M."/>
            <person name="Ito K."/>
            <person name="Ito S."/>
            <person name="Ito T."/>
            <person name="Ito Y."/>
            <person name="Ito Y."/>
            <person name="Iwabuchi A."/>
            <person name="Kamiya K."/>
            <person name="Karasawa W."/>
            <person name="Kurita K."/>
            <person name="Katagiri S."/>
            <person name="Kikuta A."/>
            <person name="Kobayashi H."/>
            <person name="Kobayashi N."/>
            <person name="Machita K."/>
            <person name="Maehara T."/>
            <person name="Masukawa M."/>
            <person name="Mizubayashi T."/>
            <person name="Mukai Y."/>
            <person name="Nagasaki H."/>
            <person name="Nagata Y."/>
            <person name="Naito S."/>
            <person name="Nakashima M."/>
            <person name="Nakama Y."/>
            <person name="Nakamichi Y."/>
            <person name="Nakamura M."/>
            <person name="Meguro A."/>
            <person name="Negishi M."/>
            <person name="Ohta I."/>
            <person name="Ohta T."/>
            <person name="Okamoto M."/>
            <person name="Ono N."/>
            <person name="Saji S."/>
            <person name="Sakaguchi M."/>
            <person name="Sakai K."/>
            <person name="Shibata M."/>
            <person name="Shimokawa T."/>
            <person name="Song J."/>
            <person name="Takazaki Y."/>
            <person name="Terasawa K."/>
            <person name="Tsugane M."/>
            <person name="Tsuji K."/>
            <person name="Ueda S."/>
            <person name="Waki K."/>
            <person name="Yamagata H."/>
            <person name="Yamamoto M."/>
            <person name="Yamamoto S."/>
            <person name="Yamane H."/>
            <person name="Yoshiki S."/>
            <person name="Yoshihara R."/>
            <person name="Yukawa K."/>
            <person name="Zhong H."/>
            <person name="Yano M."/>
            <person name="Yuan Q."/>
            <person name="Ouyang S."/>
            <person name="Liu J."/>
            <person name="Jones K.M."/>
            <person name="Gansberger K."/>
            <person name="Moffat K."/>
            <person name="Hill J."/>
            <person name="Bera J."/>
            <person name="Fadrosh D."/>
            <person name="Jin S."/>
            <person name="Johri S."/>
            <person name="Kim M."/>
            <person name="Overton L."/>
            <person name="Reardon M."/>
            <person name="Tsitrin T."/>
            <person name="Vuong H."/>
            <person name="Weaver B."/>
            <person name="Ciecko A."/>
            <person name="Tallon L."/>
            <person name="Jackson J."/>
            <person name="Pai G."/>
            <person name="Aken S.V."/>
            <person name="Utterback T."/>
            <person name="Reidmuller S."/>
            <person name="Feldblyum T."/>
            <person name="Hsiao J."/>
            <person name="Zismann V."/>
            <person name="Iobst S."/>
            <person name="de Vazeille A.R."/>
            <person name="Buell C.R."/>
            <person name="Ying K."/>
            <person name="Li Y."/>
            <person name="Lu T."/>
            <person name="Huang Y."/>
            <person name="Zhao Q."/>
            <person name="Feng Q."/>
            <person name="Zhang L."/>
            <person name="Zhu J."/>
            <person name="Weng Q."/>
            <person name="Mu J."/>
            <person name="Lu Y."/>
            <person name="Fan D."/>
            <person name="Liu Y."/>
            <person name="Guan J."/>
            <person name="Zhang Y."/>
            <person name="Yu S."/>
            <person name="Liu X."/>
            <person name="Zhang Y."/>
            <person name="Hong G."/>
            <person name="Han B."/>
            <person name="Choisne N."/>
            <person name="Demange N."/>
            <person name="Orjeda G."/>
            <person name="Samain S."/>
            <person name="Cattolico L."/>
            <person name="Pelletier E."/>
            <person name="Couloux A."/>
            <person name="Segurens B."/>
            <person name="Wincker P."/>
            <person name="D'Hont A."/>
            <person name="Scarpelli C."/>
            <person name="Weissenbach J."/>
            <person name="Salanoubat M."/>
            <person name="Quetier F."/>
            <person name="Yu Y."/>
            <person name="Kim H.R."/>
            <person name="Rambo T."/>
            <person name="Currie J."/>
            <person name="Collura K."/>
            <person name="Luo M."/>
            <person name="Yang T."/>
            <person name="Ammiraju J.S.S."/>
            <person name="Engler F."/>
            <person name="Soderlund C."/>
            <person name="Wing R.A."/>
            <person name="Palmer L.E."/>
            <person name="de la Bastide M."/>
            <person name="Spiegel L."/>
            <person name="Nascimento L."/>
            <person name="Zutavern T."/>
            <person name="O'Shaughnessy A."/>
            <person name="Dike S."/>
            <person name="Dedhia N."/>
            <person name="Preston R."/>
            <person name="Balija V."/>
            <person name="McCombie W.R."/>
            <person name="Chow T."/>
            <person name="Chen H."/>
            <person name="Chung M."/>
            <person name="Chen C."/>
            <person name="Shaw J."/>
            <person name="Wu H."/>
            <person name="Hsiao K."/>
            <person name="Chao Y."/>
            <person name="Chu M."/>
            <person name="Cheng C."/>
            <person name="Hour A."/>
            <person name="Lee P."/>
            <person name="Lin S."/>
            <person name="Lin Y."/>
            <person name="Liou J."/>
            <person name="Liu S."/>
            <person name="Hsing Y."/>
            <person name="Raghuvanshi S."/>
            <person name="Mohanty A."/>
            <person name="Bharti A.K."/>
            <person name="Gaur A."/>
            <person name="Gupta V."/>
            <person name="Kumar D."/>
            <person name="Ravi V."/>
            <person name="Vij S."/>
            <person name="Kapur A."/>
            <person name="Khurana P."/>
            <person name="Khurana P."/>
            <person name="Khurana J.P."/>
            <person name="Tyagi A.K."/>
            <person name="Gaikwad K."/>
            <person name="Singh A."/>
            <person name="Dalal V."/>
            <person name="Srivastava S."/>
            <person name="Dixit A."/>
            <person name="Pal A.K."/>
            <person name="Ghazi I.A."/>
            <person name="Yadav M."/>
            <person name="Pandit A."/>
            <person name="Bhargava A."/>
            <person name="Sureshbabu K."/>
            <person name="Batra K."/>
            <person name="Sharma T.R."/>
            <person name="Mohapatra T."/>
            <person name="Singh N.K."/>
            <person name="Messing J."/>
            <person name="Nelson A.B."/>
            <person name="Fuks G."/>
            <person name="Kavchok S."/>
            <person name="Keizer G."/>
            <person name="Linton E."/>
            <person name="Llaca V."/>
            <person name="Song R."/>
            <person name="Tanyolac B."/>
            <person name="Young S."/>
            <person name="Ho-Il K."/>
            <person name="Hahn J.H."/>
            <person name="Sangsakoo G."/>
            <person name="Vanavichit A."/>
            <person name="de Mattos Luiz.A.T."/>
            <person name="Zimmer P.D."/>
            <person name="Malone G."/>
            <person name="Dellagostin O."/>
            <person name="de Oliveira A.C."/>
            <person name="Bevan M."/>
            <person name="Bancroft I."/>
            <person name="Minx P."/>
            <person name="Cordum H."/>
            <person name="Wilson R."/>
            <person name="Cheng Z."/>
            <person name="Jin W."/>
            <person name="Jiang J."/>
            <person name="Leong S.A."/>
            <person name="Iwama H."/>
            <person name="Gojobori T."/>
            <person name="Itoh T."/>
            <person name="Niimura Y."/>
            <person name="Fujii Y."/>
            <person name="Habara T."/>
            <person name="Sakai H."/>
            <person name="Sato Y."/>
            <person name="Wilson G."/>
            <person name="Kumar K."/>
            <person name="McCouch S."/>
            <person name="Juretic N."/>
            <person name="Hoen D."/>
            <person name="Wright S."/>
            <person name="Bruskiewich R."/>
            <person name="Bureau T."/>
            <person name="Miyao A."/>
            <person name="Hirochika H."/>
            <person name="Nishikawa T."/>
            <person name="Kadowaki K."/>
            <person name="Sugiura M."/>
            <person name="Burr B."/>
            <person name="Sasaki T."/>
        </authorList>
    </citation>
    <scope>NUCLEOTIDE SEQUENCE [LARGE SCALE GENOMIC DNA]</scope>
    <source>
        <strain evidence="6">cv. Nipponbare</strain>
    </source>
</reference>
<dbReference type="InterPro" id="IPR010811">
    <property type="entry name" value="DUF1409"/>
</dbReference>
<feature type="compositionally biased region" description="Polar residues" evidence="2">
    <location>
        <begin position="561"/>
        <end position="574"/>
    </location>
</feature>
<name>Q8LM34_ORYSJ</name>
<dbReference type="GO" id="GO:0010073">
    <property type="term" value="P:meristem maintenance"/>
    <property type="evidence" value="ECO:0007669"/>
    <property type="project" value="InterPro"/>
</dbReference>
<dbReference type="Pfam" id="PF07197">
    <property type="entry name" value="DUF1409"/>
    <property type="match status" value="1"/>
</dbReference>
<feature type="region of interest" description="Disordered" evidence="2">
    <location>
        <begin position="390"/>
        <end position="420"/>
    </location>
</feature>
<feature type="compositionally biased region" description="Basic residues" evidence="2">
    <location>
        <begin position="462"/>
        <end position="471"/>
    </location>
</feature>
<feature type="domain" description="DUF1409" evidence="3">
    <location>
        <begin position="637"/>
        <end position="681"/>
    </location>
</feature>
<feature type="compositionally biased region" description="Pro residues" evidence="2">
    <location>
        <begin position="549"/>
        <end position="560"/>
    </location>
</feature>
<proteinExistence type="predicted"/>
<evidence type="ECO:0000313" key="6">
    <source>
        <dbReference type="Proteomes" id="UP000000763"/>
    </source>
</evidence>
<feature type="compositionally biased region" description="Polar residues" evidence="2">
    <location>
        <begin position="390"/>
        <end position="402"/>
    </location>
</feature>
<feature type="domain" description="Aminotransferase-like plant mobile" evidence="4">
    <location>
        <begin position="44"/>
        <end position="199"/>
    </location>
</feature>
<gene>
    <name evidence="5" type="primary">OSJNAa0019N10.6</name>
</gene>
<dbReference type="AlphaFoldDB" id="Q8LM34"/>
<evidence type="ECO:0000256" key="1">
    <source>
        <dbReference type="SAM" id="Coils"/>
    </source>
</evidence>
<reference evidence="6" key="2">
    <citation type="journal article" date="2008" name="Nucleic Acids Res.">
        <title>The rice annotation project database (RAP-DB): 2008 update.</title>
        <authorList>
            <consortium name="The rice annotation project (RAP)"/>
        </authorList>
    </citation>
    <scope>GENOME REANNOTATION</scope>
    <source>
        <strain evidence="6">cv. Nipponbare</strain>
    </source>
</reference>
<feature type="compositionally biased region" description="Basic residues" evidence="2">
    <location>
        <begin position="530"/>
        <end position="542"/>
    </location>
</feature>
<dbReference type="PANTHER" id="PTHR46033:SF65">
    <property type="entry name" value="AMINOTRANSFERASE-LIKE PLANT MOBILE DOMAIN-CONTAINING PROTEIN"/>
    <property type="match status" value="1"/>
</dbReference>
<evidence type="ECO:0000259" key="4">
    <source>
        <dbReference type="Pfam" id="PF10536"/>
    </source>
</evidence>
<evidence type="ECO:0000313" key="5">
    <source>
        <dbReference type="EMBL" id="AAM74448.1"/>
    </source>
</evidence>
<feature type="region of interest" description="Disordered" evidence="2">
    <location>
        <begin position="443"/>
        <end position="481"/>
    </location>
</feature>
<dbReference type="EMBL" id="AC124213">
    <property type="protein sequence ID" value="AAM74448.1"/>
    <property type="molecule type" value="Genomic_DNA"/>
</dbReference>
<accession>Q8LM34</accession>
<feature type="region of interest" description="Disordered" evidence="2">
    <location>
        <begin position="504"/>
        <end position="586"/>
    </location>
</feature>
<evidence type="ECO:0000259" key="3">
    <source>
        <dbReference type="Pfam" id="PF07197"/>
    </source>
</evidence>
<dbReference type="Proteomes" id="UP000000763">
    <property type="component" value="Chromosome 10"/>
</dbReference>
<keyword evidence="1" id="KW-0175">Coiled coil</keyword>
<dbReference type="Pfam" id="PF10536">
    <property type="entry name" value="PMD"/>
    <property type="match status" value="1"/>
</dbReference>
<evidence type="ECO:0008006" key="7">
    <source>
        <dbReference type="Google" id="ProtNLM"/>
    </source>
</evidence>
<dbReference type="InterPro" id="IPR019557">
    <property type="entry name" value="AminoTfrase-like_pln_mobile"/>
</dbReference>
<dbReference type="PANTHER" id="PTHR46033">
    <property type="entry name" value="PROTEIN MAIN-LIKE 2"/>
    <property type="match status" value="1"/>
</dbReference>
<protein>
    <recommendedName>
        <fullName evidence="7">Aminotransferase-like protein</fullName>
    </recommendedName>
</protein>
<organism evidence="5 6">
    <name type="scientific">Oryza sativa subsp. japonica</name>
    <name type="common">Rice</name>
    <dbReference type="NCBI Taxonomy" id="39947"/>
    <lineage>
        <taxon>Eukaryota</taxon>
        <taxon>Viridiplantae</taxon>
        <taxon>Streptophyta</taxon>
        <taxon>Embryophyta</taxon>
        <taxon>Tracheophyta</taxon>
        <taxon>Spermatophyta</taxon>
        <taxon>Magnoliopsida</taxon>
        <taxon>Liliopsida</taxon>
        <taxon>Poales</taxon>
        <taxon>Poaceae</taxon>
        <taxon>BOP clade</taxon>
        <taxon>Oryzoideae</taxon>
        <taxon>Oryzeae</taxon>
        <taxon>Oryzinae</taxon>
        <taxon>Oryza</taxon>
        <taxon>Oryza sativa</taxon>
    </lineage>
</organism>
<sequence length="814" mass="89767">MSISASPSATSSAEYAEKTSPEKSWTTWYKRVSASKQTHWDEIGIGQALALTIANSVKDEPLIAAATYFWSNTINAFLFNQGPMTPTLIDITMITGLDVTSSANPMSLNTKNQYDFRTKSIGGWSSYVAAYMGQGSVTPREHVAFLLMWLEKFLFCGSSCGPITNWQFVAEALESKRQFPLGKILLGYLYQMLNNALAKIAVGSVVGAADAGAKLSAELLKDCFCSFYEGFQKDARVWFPYEDSVHLDLPSDFRFEDINHERYQKSREVFLAVISPCILPVSIHQGRNIQVSYEFYHLMSSARQLGMGQLPIGLFFADKIQCRGEISSTLMMDRLLNIQGPPLGSIENIELAAFRSKAFDRWWGEWKLHLFHQSASMYMADLFPDIITQTTEFPPPHQSNSGRDIEYAPGLIPNGGGPSRPVIGYHAPKTSNLLQGLIREPANAGKKRKTKASAIYPSAPAPKKKAKSKKTKPTDDLPALDPSIEQALDEEEIGEDVDQAAAGISDTERTPSTSHKQTPPTPSAPVHFSRLQKKKIAVKKKSAATILKPAPPPPPPPPSPVQQSRSDQTPSATGSHHIEGEEQPAAPAIPALADLFSFDMKDYFDETEEDTTSKALAPLSDDVKKTLEDISHWLEASSLDGLVVDCGSIRTRLHEVQALIPEELADVLTPAAYLEQHQFKLEKASKDCPNAKNTKRLKLPSRPIGNSCMKKNPSLINYLRARSSLVLIARKIELLAQLQECNDELDLEHKKLADLSQAVEEQKARLKSAIKNVAVMTKSLKVIPGTDAQDAQAIEEVEQIRQRAISAIQGYLSQ</sequence>
<evidence type="ECO:0000256" key="2">
    <source>
        <dbReference type="SAM" id="MobiDB-lite"/>
    </source>
</evidence>